<proteinExistence type="predicted"/>
<sequence length="213" mass="23713">MTYVTLNRIGFISQILPRVVLAPEKVYEFISRDSRLSFDKKNVDDDTIELRIKRKATDINPYETKTMYAPLSKIFEQAGCKLGNVSGIITKTSNKPLIFECILDEPEKGWVPVNGSDAFEFSCKFLTNEIKADGTAIRTYKHLNPQWATDAPILKMAGLPLHAKLTFNGTAKTIPFAKVAQLPSSSSSDGSWTTTILVLGAIVMLGVWMYKQS</sequence>
<keyword evidence="1" id="KW-1133">Transmembrane helix</keyword>
<dbReference type="Proteomes" id="UP000317522">
    <property type="component" value="Segment"/>
</dbReference>
<organism evidence="2">
    <name type="scientific">Heliothis virescens ascovirus 3j</name>
    <dbReference type="NCBI Taxonomy" id="1561067"/>
    <lineage>
        <taxon>Viruses</taxon>
        <taxon>Varidnaviria</taxon>
        <taxon>Bamfordvirae</taxon>
        <taxon>Nucleocytoviricota</taxon>
        <taxon>Megaviricetes</taxon>
        <taxon>Pimascovirales</taxon>
        <taxon>Pimascovirales incertae sedis</taxon>
        <taxon>Ascoviridae</taxon>
        <taxon>Ascovirus</taxon>
    </lineage>
</organism>
<evidence type="ECO:0000313" key="2">
    <source>
        <dbReference type="EMBL" id="BBB16582.1"/>
    </source>
</evidence>
<feature type="transmembrane region" description="Helical" evidence="1">
    <location>
        <begin position="190"/>
        <end position="210"/>
    </location>
</feature>
<keyword evidence="1" id="KW-0812">Transmembrane</keyword>
<dbReference type="EMBL" id="LC332918">
    <property type="protein sequence ID" value="BBB16582.1"/>
    <property type="molecule type" value="Genomic_DNA"/>
</dbReference>
<protein>
    <submittedName>
        <fullName evidence="2">Uncharacterized protein</fullName>
    </submittedName>
</protein>
<evidence type="ECO:0000256" key="1">
    <source>
        <dbReference type="SAM" id="Phobius"/>
    </source>
</evidence>
<name>A0A2Z5UZI7_9VIRU</name>
<reference evidence="2" key="1">
    <citation type="submission" date="2017-10" db="EMBL/GenBank/DDBJ databases">
        <title>Ascovirus isolated from Spodoptera litura (Noctuidae: Lepidoptera) transmitted by generalist endoparasitoid Meteorus pulchricornis (Braconidae: Hymenoptera).</title>
        <authorList>
            <person name="Arai E."/>
            <person name="Ishii K."/>
            <person name="Ishii H."/>
            <person name="Kunimi Y."/>
            <person name="Inoue M.N."/>
            <person name="Makiyama N."/>
            <person name="Sagawa S."/>
            <person name="Nakai M."/>
        </authorList>
    </citation>
    <scope>NUCLEOTIDE SEQUENCE [LARGE SCALE GENOMIC DNA]</scope>
    <source>
        <strain evidence="2">ENT01</strain>
    </source>
</reference>
<accession>A0A2Z5UZI7</accession>
<keyword evidence="1" id="KW-0472">Membrane</keyword>